<dbReference type="InterPro" id="IPR029044">
    <property type="entry name" value="Nucleotide-diphossugar_trans"/>
</dbReference>
<evidence type="ECO:0000313" key="13">
    <source>
        <dbReference type="Proteomes" id="UP001339167"/>
    </source>
</evidence>
<feature type="domain" description="Nucleotidyl transferase" evidence="9">
    <location>
        <begin position="6"/>
        <end position="290"/>
    </location>
</feature>
<dbReference type="Pfam" id="PF22640">
    <property type="entry name" value="ManC_GMP_beta-helix"/>
    <property type="match status" value="1"/>
</dbReference>
<dbReference type="EC" id="2.7.7.13" evidence="3"/>
<keyword evidence="12" id="KW-0808">Transferase</keyword>
<evidence type="ECO:0000256" key="2">
    <source>
        <dbReference type="ARBA" id="ARBA00006115"/>
    </source>
</evidence>
<feature type="domain" description="MannoseP isomerase/GMP-like beta-helix" evidence="11">
    <location>
        <begin position="303"/>
        <end position="352"/>
    </location>
</feature>
<dbReference type="CDD" id="cd02213">
    <property type="entry name" value="cupin_PMI_typeII_C"/>
    <property type="match status" value="1"/>
</dbReference>
<evidence type="ECO:0000256" key="3">
    <source>
        <dbReference type="ARBA" id="ARBA00012387"/>
    </source>
</evidence>
<evidence type="ECO:0000256" key="8">
    <source>
        <dbReference type="RuleBase" id="RU004190"/>
    </source>
</evidence>
<dbReference type="SUPFAM" id="SSF53448">
    <property type="entry name" value="Nucleotide-diphospho-sugar transferases"/>
    <property type="match status" value="1"/>
</dbReference>
<dbReference type="PANTHER" id="PTHR46390">
    <property type="entry name" value="MANNOSE-1-PHOSPHATE GUANYLYLTRANSFERASE"/>
    <property type="match status" value="1"/>
</dbReference>
<dbReference type="InterPro" id="IPR005835">
    <property type="entry name" value="NTP_transferase_dom"/>
</dbReference>
<name>A0ABU7JI78_9GAMM</name>
<organism evidence="12 13">
    <name type="scientific">Alkalimonas mucilaginosa</name>
    <dbReference type="NCBI Taxonomy" id="3057676"/>
    <lineage>
        <taxon>Bacteria</taxon>
        <taxon>Pseudomonadati</taxon>
        <taxon>Pseudomonadota</taxon>
        <taxon>Gammaproteobacteria</taxon>
        <taxon>Alkalimonas</taxon>
    </lineage>
</organism>
<evidence type="ECO:0000259" key="10">
    <source>
        <dbReference type="Pfam" id="PF01050"/>
    </source>
</evidence>
<accession>A0ABU7JI78</accession>
<evidence type="ECO:0000256" key="1">
    <source>
        <dbReference type="ARBA" id="ARBA00004823"/>
    </source>
</evidence>
<dbReference type="InterPro" id="IPR014710">
    <property type="entry name" value="RmlC-like_jellyroll"/>
</dbReference>
<evidence type="ECO:0000256" key="4">
    <source>
        <dbReference type="ARBA" id="ARBA00022695"/>
    </source>
</evidence>
<evidence type="ECO:0000256" key="7">
    <source>
        <dbReference type="ARBA" id="ARBA00047343"/>
    </source>
</evidence>
<comment type="catalytic activity">
    <reaction evidence="7">
        <text>alpha-D-mannose 1-phosphate + GTP + H(+) = GDP-alpha-D-mannose + diphosphate</text>
        <dbReference type="Rhea" id="RHEA:15229"/>
        <dbReference type="ChEBI" id="CHEBI:15378"/>
        <dbReference type="ChEBI" id="CHEBI:33019"/>
        <dbReference type="ChEBI" id="CHEBI:37565"/>
        <dbReference type="ChEBI" id="CHEBI:57527"/>
        <dbReference type="ChEBI" id="CHEBI:58409"/>
        <dbReference type="EC" id="2.7.7.13"/>
    </reaction>
</comment>
<dbReference type="InterPro" id="IPR051161">
    <property type="entry name" value="Mannose-6P_isomerase_type2"/>
</dbReference>
<dbReference type="InterPro" id="IPR054566">
    <property type="entry name" value="ManC/GMP-like_b-helix"/>
</dbReference>
<evidence type="ECO:0000256" key="6">
    <source>
        <dbReference type="ARBA" id="ARBA00023134"/>
    </source>
</evidence>
<dbReference type="Pfam" id="PF01050">
    <property type="entry name" value="MannoseP_isomer"/>
    <property type="match status" value="1"/>
</dbReference>
<dbReference type="InterPro" id="IPR011051">
    <property type="entry name" value="RmlC_Cupin_sf"/>
</dbReference>
<evidence type="ECO:0000313" key="12">
    <source>
        <dbReference type="EMBL" id="MEE2024698.1"/>
    </source>
</evidence>
<comment type="similarity">
    <text evidence="2 8">Belongs to the mannose-6-phosphate isomerase type 2 family.</text>
</comment>
<keyword evidence="12" id="KW-0413">Isomerase</keyword>
<proteinExistence type="inferred from homology"/>
<protein>
    <recommendedName>
        <fullName evidence="3">mannose-1-phosphate guanylyltransferase</fullName>
        <ecNumber evidence="3">2.7.7.13</ecNumber>
    </recommendedName>
</protein>
<reference evidence="12 13" key="1">
    <citation type="submission" date="2023-06" db="EMBL/GenBank/DDBJ databases">
        <title>Alkalimonas sp., MEB004 an alkaliphilic bacterium isolated from Lonar Lake, India.</title>
        <authorList>
            <person name="Joshi A."/>
            <person name="Thite S."/>
        </authorList>
    </citation>
    <scope>NUCLEOTIDE SEQUENCE [LARGE SCALE GENOMIC DNA]</scope>
    <source>
        <strain evidence="12 13">MEB004</strain>
    </source>
</reference>
<evidence type="ECO:0000259" key="9">
    <source>
        <dbReference type="Pfam" id="PF00483"/>
    </source>
</evidence>
<comment type="caution">
    <text evidence="12">The sequence shown here is derived from an EMBL/GenBank/DDBJ whole genome shotgun (WGS) entry which is preliminary data.</text>
</comment>
<dbReference type="GO" id="GO:0004476">
    <property type="term" value="F:mannose-6-phosphate isomerase activity"/>
    <property type="evidence" value="ECO:0007669"/>
    <property type="project" value="UniProtKB-EC"/>
</dbReference>
<keyword evidence="5" id="KW-0547">Nucleotide-binding</keyword>
<gene>
    <name evidence="12" type="ORF">QWF21_10605</name>
</gene>
<dbReference type="GO" id="GO:0004475">
    <property type="term" value="F:mannose-1-phosphate guanylyltransferase (GTP) activity"/>
    <property type="evidence" value="ECO:0007669"/>
    <property type="project" value="UniProtKB-EC"/>
</dbReference>
<dbReference type="InterPro" id="IPR006375">
    <property type="entry name" value="Man1P_GuaTrfase/Man6P_Isoase"/>
</dbReference>
<dbReference type="Pfam" id="PF00483">
    <property type="entry name" value="NTP_transferase"/>
    <property type="match status" value="1"/>
</dbReference>
<keyword evidence="4 12" id="KW-0548">Nucleotidyltransferase</keyword>
<comment type="pathway">
    <text evidence="1">Nucleotide-sugar biosynthesis; GDP-alpha-D-mannose biosynthesis; GDP-alpha-D-mannose from alpha-D-mannose 1-phosphate (GTP route): step 1/1.</text>
</comment>
<keyword evidence="13" id="KW-1185">Reference proteome</keyword>
<dbReference type="RefSeq" id="WP_330088026.1">
    <property type="nucleotide sequence ID" value="NZ_JAUGZK010000007.1"/>
</dbReference>
<evidence type="ECO:0000256" key="5">
    <source>
        <dbReference type="ARBA" id="ARBA00022741"/>
    </source>
</evidence>
<evidence type="ECO:0000259" key="11">
    <source>
        <dbReference type="Pfam" id="PF22640"/>
    </source>
</evidence>
<dbReference type="Proteomes" id="UP001339167">
    <property type="component" value="Unassembled WGS sequence"/>
</dbReference>
<dbReference type="PANTHER" id="PTHR46390:SF1">
    <property type="entry name" value="MANNOSE-1-PHOSPHATE GUANYLYLTRANSFERASE"/>
    <property type="match status" value="1"/>
</dbReference>
<dbReference type="Gene3D" id="3.90.550.10">
    <property type="entry name" value="Spore Coat Polysaccharide Biosynthesis Protein SpsA, Chain A"/>
    <property type="match status" value="1"/>
</dbReference>
<dbReference type="NCBIfam" id="TIGR01479">
    <property type="entry name" value="GMP_PMI"/>
    <property type="match status" value="1"/>
</dbReference>
<dbReference type="Gene3D" id="2.60.120.10">
    <property type="entry name" value="Jelly Rolls"/>
    <property type="match status" value="1"/>
</dbReference>
<sequence>MSLLQPVILAGGTGDRLWPLSRQHCPKQFLALVPGTELSLLQQAAERVRSPLFAPPVVVTHQAYRFRVAEQMQAIGMDAAIILEPEGKNTAAAMALAALYAQQQGTGPMLVLAADHCMDQLDAFLASAACARPLAERGAIVLYGIAPDGPNSRYGYIQAGAAVSGTVQGFQGYAVQRFIEKPAPELAAKLLQAGDCYWNSGNLMVQPGVYLQQLLQFQPQIHQCCQQAWQARQPDLDFIRVAAADYAACPAMAADYAVLEQTDNAVMVPLQAGWSDLGSYDALWQQLSKDDRQNASYGKVRALAADANLLYSTHGVLVAYGVSNLLVIQTKDAVLVADRQDDQALRQVVADLKTSGISEAGSSVVTYRPWGHFELIDAGSQYQVKRISVRPGGRLSLQLHQHRSEHWVVVAGQARVQLDGVSRQLSANQSIYIPAGSRHALENTGQDTLQLIEVQTGAYLGEDDIQRFEDVYGRNEWGD</sequence>
<feature type="domain" description="Mannose-6-phosphate isomerase type II C-terminal" evidence="10">
    <location>
        <begin position="365"/>
        <end position="470"/>
    </location>
</feature>
<keyword evidence="6" id="KW-0342">GTP-binding</keyword>
<dbReference type="EMBL" id="JAUGZK010000007">
    <property type="protein sequence ID" value="MEE2024698.1"/>
    <property type="molecule type" value="Genomic_DNA"/>
</dbReference>
<dbReference type="SUPFAM" id="SSF51182">
    <property type="entry name" value="RmlC-like cupins"/>
    <property type="match status" value="1"/>
</dbReference>
<dbReference type="InterPro" id="IPR001538">
    <property type="entry name" value="Man6P_isomerase-2_C"/>
</dbReference>